<evidence type="ECO:0000256" key="1">
    <source>
        <dbReference type="ARBA" id="ARBA00023157"/>
    </source>
</evidence>
<dbReference type="InterPro" id="IPR051487">
    <property type="entry name" value="Ser/Thr_Proteases_Immune/Dev"/>
</dbReference>
<gene>
    <name evidence="6" type="primary">LOC107071884</name>
</gene>
<organism evidence="5 6">
    <name type="scientific">Polistes dominula</name>
    <name type="common">European paper wasp</name>
    <name type="synonym">Vespa dominula</name>
    <dbReference type="NCBI Taxonomy" id="743375"/>
    <lineage>
        <taxon>Eukaryota</taxon>
        <taxon>Metazoa</taxon>
        <taxon>Ecdysozoa</taxon>
        <taxon>Arthropoda</taxon>
        <taxon>Hexapoda</taxon>
        <taxon>Insecta</taxon>
        <taxon>Pterygota</taxon>
        <taxon>Neoptera</taxon>
        <taxon>Endopterygota</taxon>
        <taxon>Hymenoptera</taxon>
        <taxon>Apocrita</taxon>
        <taxon>Aculeata</taxon>
        <taxon>Vespoidea</taxon>
        <taxon>Vespidae</taxon>
        <taxon>Polistinae</taxon>
        <taxon>Polistini</taxon>
        <taxon>Polistes</taxon>
    </lineage>
</organism>
<evidence type="ECO:0000313" key="6">
    <source>
        <dbReference type="RefSeq" id="XP_015186786.1"/>
    </source>
</evidence>
<feature type="domain" description="Peptidase S1" evidence="4">
    <location>
        <begin position="112"/>
        <end position="379"/>
    </location>
</feature>
<protein>
    <submittedName>
        <fullName evidence="6">Venom protease-like isoform X1</fullName>
    </submittedName>
</protein>
<evidence type="ECO:0000256" key="3">
    <source>
        <dbReference type="SAM" id="SignalP"/>
    </source>
</evidence>
<comment type="similarity">
    <text evidence="2">Belongs to the peptidase S1 family. CLIP subfamily.</text>
</comment>
<dbReference type="Proteomes" id="UP000694924">
    <property type="component" value="Unplaced"/>
</dbReference>
<keyword evidence="5" id="KW-1185">Reference proteome</keyword>
<dbReference type="CDD" id="cd00190">
    <property type="entry name" value="Tryp_SPc"/>
    <property type="match status" value="1"/>
</dbReference>
<sequence length="379" mass="43487">MLANDISMNVMMLISIVIVFFLNQITISTGNTFFCQNNQQCTFLEYCPDIAMRMKRNEFPIYRFRQSICDYSGLRPKVCCDTISYPVNPTLYEENIRSLLESRSYYKCGKSLIKNNIDNFGSYPFLARIGFISKYTVNHLKYHELKISISMLFLLMVDLQTGHIKYPCSGTIISERAIVTTASCALANSQIYKLYVVTIGEFNTETDPDCNSLLCGYKVRHYNISYIIKHPNYCADNFENNIALIRLERPIHFEVTAQPVCLLPKEIYIRTGSNTVLIGWGRLSDQKDMLNIQQELKMVLLPKQNCLDFINEGYSVELCASGETEPCSAYNGSPLLYKYSDTYFLVGILSYGSNCDDKSNLPVVFVDVKKYTRWLLENL</sequence>
<dbReference type="Gene3D" id="2.40.10.10">
    <property type="entry name" value="Trypsin-like serine proteases"/>
    <property type="match status" value="2"/>
</dbReference>
<keyword evidence="1" id="KW-1015">Disulfide bond</keyword>
<dbReference type="RefSeq" id="XP_015186786.1">
    <property type="nucleotide sequence ID" value="XM_015331300.1"/>
</dbReference>
<dbReference type="PANTHER" id="PTHR24256">
    <property type="entry name" value="TRYPTASE-RELATED"/>
    <property type="match status" value="1"/>
</dbReference>
<dbReference type="GeneID" id="107071884"/>
<evidence type="ECO:0000259" key="4">
    <source>
        <dbReference type="PROSITE" id="PS50240"/>
    </source>
</evidence>
<dbReference type="InterPro" id="IPR001254">
    <property type="entry name" value="Trypsin_dom"/>
</dbReference>
<name>A0ABM1J2U9_POLDO</name>
<feature type="chain" id="PRO_5045941508" evidence="3">
    <location>
        <begin position="31"/>
        <end position="379"/>
    </location>
</feature>
<dbReference type="InterPro" id="IPR009003">
    <property type="entry name" value="Peptidase_S1_PA"/>
</dbReference>
<keyword evidence="3" id="KW-0732">Signal</keyword>
<dbReference type="InterPro" id="IPR043504">
    <property type="entry name" value="Peptidase_S1_PA_chymotrypsin"/>
</dbReference>
<reference evidence="6" key="1">
    <citation type="submission" date="2025-08" db="UniProtKB">
        <authorList>
            <consortium name="RefSeq"/>
        </authorList>
    </citation>
    <scope>IDENTIFICATION</scope>
    <source>
        <tissue evidence="6">Whole body</tissue>
    </source>
</reference>
<dbReference type="SMART" id="SM00020">
    <property type="entry name" value="Tryp_SPc"/>
    <property type="match status" value="1"/>
</dbReference>
<dbReference type="InterPro" id="IPR001314">
    <property type="entry name" value="Peptidase_S1A"/>
</dbReference>
<dbReference type="SUPFAM" id="SSF50494">
    <property type="entry name" value="Trypsin-like serine proteases"/>
    <property type="match status" value="1"/>
</dbReference>
<dbReference type="Pfam" id="PF00089">
    <property type="entry name" value="Trypsin"/>
    <property type="match status" value="1"/>
</dbReference>
<accession>A0ABM1J2U9</accession>
<evidence type="ECO:0000313" key="5">
    <source>
        <dbReference type="Proteomes" id="UP000694924"/>
    </source>
</evidence>
<dbReference type="PRINTS" id="PR00722">
    <property type="entry name" value="CHYMOTRYPSIN"/>
</dbReference>
<feature type="signal peptide" evidence="3">
    <location>
        <begin position="1"/>
        <end position="30"/>
    </location>
</feature>
<dbReference type="PROSITE" id="PS50240">
    <property type="entry name" value="TRYPSIN_DOM"/>
    <property type="match status" value="1"/>
</dbReference>
<evidence type="ECO:0000256" key="2">
    <source>
        <dbReference type="ARBA" id="ARBA00024195"/>
    </source>
</evidence>
<proteinExistence type="inferred from homology"/>